<dbReference type="GO" id="GO:0005886">
    <property type="term" value="C:plasma membrane"/>
    <property type="evidence" value="ECO:0007669"/>
    <property type="project" value="UniProtKB-SubCell"/>
</dbReference>
<feature type="transmembrane region" description="Helical" evidence="7">
    <location>
        <begin position="61"/>
        <end position="82"/>
    </location>
</feature>
<keyword evidence="9" id="KW-1185">Reference proteome</keyword>
<dbReference type="EMBL" id="FTPU01000053">
    <property type="protein sequence ID" value="SIT98394.1"/>
    <property type="molecule type" value="Genomic_DNA"/>
</dbReference>
<keyword evidence="4 7" id="KW-0812">Transmembrane</keyword>
<organism evidence="8 9">
    <name type="scientific">Epilithonimonas bovis DSM 19482</name>
    <dbReference type="NCBI Taxonomy" id="1121284"/>
    <lineage>
        <taxon>Bacteria</taxon>
        <taxon>Pseudomonadati</taxon>
        <taxon>Bacteroidota</taxon>
        <taxon>Flavobacteriia</taxon>
        <taxon>Flavobacteriales</taxon>
        <taxon>Weeksellaceae</taxon>
        <taxon>Chryseobacterium group</taxon>
        <taxon>Epilithonimonas</taxon>
    </lineage>
</organism>
<dbReference type="PANTHER" id="PTHR42865:SF7">
    <property type="entry name" value="PROTON_GLUTAMATE-ASPARTATE SYMPORTER"/>
    <property type="match status" value="1"/>
</dbReference>
<evidence type="ECO:0000256" key="7">
    <source>
        <dbReference type="SAM" id="Phobius"/>
    </source>
</evidence>
<feature type="transmembrane region" description="Helical" evidence="7">
    <location>
        <begin position="346"/>
        <end position="364"/>
    </location>
</feature>
<dbReference type="Gene3D" id="1.10.3860.10">
    <property type="entry name" value="Sodium:dicarboxylate symporter"/>
    <property type="match status" value="1"/>
</dbReference>
<evidence type="ECO:0000256" key="3">
    <source>
        <dbReference type="ARBA" id="ARBA00022475"/>
    </source>
</evidence>
<reference evidence="9" key="1">
    <citation type="submission" date="2016-10" db="EMBL/GenBank/DDBJ databases">
        <authorList>
            <person name="Varghese N."/>
            <person name="Submissions S."/>
        </authorList>
    </citation>
    <scope>NUCLEOTIDE SEQUENCE [LARGE SCALE GENOMIC DNA]</scope>
    <source>
        <strain evidence="9">DSM 19482</strain>
    </source>
</reference>
<feature type="transmembrane region" description="Helical" evidence="7">
    <location>
        <begin position="240"/>
        <end position="259"/>
    </location>
</feature>
<dbReference type="InterPro" id="IPR001991">
    <property type="entry name" value="Na-dicarboxylate_symporter"/>
</dbReference>
<feature type="transmembrane region" description="Helical" evidence="7">
    <location>
        <begin position="94"/>
        <end position="120"/>
    </location>
</feature>
<evidence type="ECO:0000313" key="8">
    <source>
        <dbReference type="EMBL" id="SIT98394.1"/>
    </source>
</evidence>
<dbReference type="GO" id="GO:0015293">
    <property type="term" value="F:symporter activity"/>
    <property type="evidence" value="ECO:0007669"/>
    <property type="project" value="UniProtKB-KW"/>
</dbReference>
<evidence type="ECO:0000256" key="6">
    <source>
        <dbReference type="ARBA" id="ARBA00023136"/>
    </source>
</evidence>
<evidence type="ECO:0000256" key="5">
    <source>
        <dbReference type="ARBA" id="ARBA00022989"/>
    </source>
</evidence>
<dbReference type="Proteomes" id="UP000187261">
    <property type="component" value="Unassembled WGS sequence"/>
</dbReference>
<accession>A0A1U7PZF3</accession>
<feature type="transmembrane region" description="Helical" evidence="7">
    <location>
        <begin position="31"/>
        <end position="55"/>
    </location>
</feature>
<keyword evidence="3" id="KW-1003">Cell membrane</keyword>
<evidence type="ECO:0000256" key="1">
    <source>
        <dbReference type="ARBA" id="ARBA00004651"/>
    </source>
</evidence>
<keyword evidence="5 7" id="KW-1133">Transmembrane helix</keyword>
<evidence type="ECO:0000256" key="4">
    <source>
        <dbReference type="ARBA" id="ARBA00022692"/>
    </source>
</evidence>
<evidence type="ECO:0000313" key="9">
    <source>
        <dbReference type="Proteomes" id="UP000187261"/>
    </source>
</evidence>
<dbReference type="PRINTS" id="PR00173">
    <property type="entry name" value="EDTRNSPORT"/>
</dbReference>
<feature type="transmembrane region" description="Helical" evidence="7">
    <location>
        <begin position="202"/>
        <end position="220"/>
    </location>
</feature>
<dbReference type="STRING" id="1121284.SAMN05660493_03102"/>
<proteinExistence type="predicted"/>
<dbReference type="GO" id="GO:0006835">
    <property type="term" value="P:dicarboxylic acid transport"/>
    <property type="evidence" value="ECO:0007669"/>
    <property type="project" value="TreeGrafter"/>
</dbReference>
<dbReference type="AlphaFoldDB" id="A0A1U7PZF3"/>
<feature type="transmembrane region" description="Helical" evidence="7">
    <location>
        <begin position="384"/>
        <end position="409"/>
    </location>
</feature>
<sequence>MFLCDFCGGELIIFDQNLGMNSSFWKNYSNIILLLIGIFVGSLFGIFAPDFVIYLKPVGDIFLNLLFVTVIPLVFFAIVSAISGIEQQNQLGKIIGTMALTFLSFIVISATFCIIMVYFFPTETPKNISEALTENLQNKANINDQIVGFFTVREFYNLFSRQNMLALLVFSFLVGISIRKSGEKGKAFQNFILSGNEVMKQLLLLIMKAAPIGLGAYFAYQVGTIGPQLFGFYAKPLGLYYISGTIYFIIFFSLYAFIWKSGKGVKAFWQESLLPTATAISTCSSLATMPVAIESAKRMGVPAAIANVVIPIGTTIHKNGSSISSIIKIYVAFQLLGWNFFEPMNLIMALGITVFVSAVAGGIPNGGYIGEMLMISVYKIPPDVVPAVIIIGTLVDPLATVLNSVGNILASMIVSKFVKVENL</sequence>
<protein>
    <submittedName>
        <fullName evidence="8">Na+/H+-dicarboxylate symporter</fullName>
    </submittedName>
</protein>
<keyword evidence="6 7" id="KW-0472">Membrane</keyword>
<feature type="transmembrane region" description="Helical" evidence="7">
    <location>
        <begin position="164"/>
        <end position="181"/>
    </location>
</feature>
<gene>
    <name evidence="8" type="ORF">SAMN05660493_03102</name>
</gene>
<dbReference type="InterPro" id="IPR036458">
    <property type="entry name" value="Na:dicarbo_symporter_sf"/>
</dbReference>
<dbReference type="SUPFAM" id="SSF118215">
    <property type="entry name" value="Proton glutamate symport protein"/>
    <property type="match status" value="1"/>
</dbReference>
<keyword evidence="2" id="KW-0813">Transport</keyword>
<dbReference type="Pfam" id="PF00375">
    <property type="entry name" value="SDF"/>
    <property type="match status" value="1"/>
</dbReference>
<dbReference type="PANTHER" id="PTHR42865">
    <property type="entry name" value="PROTON/GLUTAMATE-ASPARTATE SYMPORTER"/>
    <property type="match status" value="1"/>
</dbReference>
<name>A0A1U7PZF3_9FLAO</name>
<evidence type="ECO:0000256" key="2">
    <source>
        <dbReference type="ARBA" id="ARBA00022448"/>
    </source>
</evidence>
<comment type="subcellular location">
    <subcellularLocation>
        <location evidence="1">Cell membrane</location>
        <topology evidence="1">Multi-pass membrane protein</topology>
    </subcellularLocation>
</comment>